<feature type="transmembrane region" description="Helical" evidence="7">
    <location>
        <begin position="123"/>
        <end position="143"/>
    </location>
</feature>
<dbReference type="Pfam" id="PF00528">
    <property type="entry name" value="BPD_transp_1"/>
    <property type="match status" value="1"/>
</dbReference>
<dbReference type="Gene3D" id="1.10.3720.10">
    <property type="entry name" value="MetI-like"/>
    <property type="match status" value="1"/>
</dbReference>
<evidence type="ECO:0000256" key="5">
    <source>
        <dbReference type="ARBA" id="ARBA00022989"/>
    </source>
</evidence>
<protein>
    <submittedName>
        <fullName evidence="9">Carbohydrate ABC transporter membrane protein 1, CUT1 family</fullName>
    </submittedName>
</protein>
<dbReference type="InterPro" id="IPR035906">
    <property type="entry name" value="MetI-like_sf"/>
</dbReference>
<comment type="subcellular location">
    <subcellularLocation>
        <location evidence="1 7">Cell membrane</location>
        <topology evidence="1 7">Multi-pass membrane protein</topology>
    </subcellularLocation>
</comment>
<dbReference type="RefSeq" id="WP_238413543.1">
    <property type="nucleotide sequence ID" value="NZ_FRAF01000018.1"/>
</dbReference>
<evidence type="ECO:0000256" key="4">
    <source>
        <dbReference type="ARBA" id="ARBA00022692"/>
    </source>
</evidence>
<dbReference type="GO" id="GO:0055085">
    <property type="term" value="P:transmembrane transport"/>
    <property type="evidence" value="ECO:0007669"/>
    <property type="project" value="InterPro"/>
</dbReference>
<dbReference type="PANTHER" id="PTHR30193">
    <property type="entry name" value="ABC TRANSPORTER PERMEASE PROTEIN"/>
    <property type="match status" value="1"/>
</dbReference>
<name>A0A1M6TZB1_9BACL</name>
<feature type="transmembrane region" description="Helical" evidence="7">
    <location>
        <begin position="30"/>
        <end position="57"/>
    </location>
</feature>
<feature type="domain" description="ABC transmembrane type-1" evidence="8">
    <location>
        <begin position="86"/>
        <end position="297"/>
    </location>
</feature>
<dbReference type="InterPro" id="IPR000515">
    <property type="entry name" value="MetI-like"/>
</dbReference>
<dbReference type="PROSITE" id="PS50928">
    <property type="entry name" value="ABC_TM1"/>
    <property type="match status" value="1"/>
</dbReference>
<dbReference type="PANTHER" id="PTHR30193:SF37">
    <property type="entry name" value="INNER MEMBRANE ABC TRANSPORTER PERMEASE PROTEIN YCJO"/>
    <property type="match status" value="1"/>
</dbReference>
<dbReference type="STRING" id="1830138.SAMN05443507_11812"/>
<dbReference type="AlphaFoldDB" id="A0A1M6TZB1"/>
<feature type="transmembrane region" description="Helical" evidence="7">
    <location>
        <begin position="90"/>
        <end position="111"/>
    </location>
</feature>
<keyword evidence="5 7" id="KW-1133">Transmembrane helix</keyword>
<evidence type="ECO:0000256" key="6">
    <source>
        <dbReference type="ARBA" id="ARBA00023136"/>
    </source>
</evidence>
<comment type="similarity">
    <text evidence="7">Belongs to the binding-protein-dependent transport system permease family.</text>
</comment>
<dbReference type="GO" id="GO:0005886">
    <property type="term" value="C:plasma membrane"/>
    <property type="evidence" value="ECO:0007669"/>
    <property type="project" value="UniProtKB-SubCell"/>
</dbReference>
<organism evidence="9 10">
    <name type="scientific">Alicyclobacillus tolerans</name>
    <dbReference type="NCBI Taxonomy" id="90970"/>
    <lineage>
        <taxon>Bacteria</taxon>
        <taxon>Bacillati</taxon>
        <taxon>Bacillota</taxon>
        <taxon>Bacilli</taxon>
        <taxon>Bacillales</taxon>
        <taxon>Alicyclobacillaceae</taxon>
        <taxon>Alicyclobacillus</taxon>
    </lineage>
</organism>
<accession>A0A1M6TZB1</accession>
<evidence type="ECO:0000256" key="7">
    <source>
        <dbReference type="RuleBase" id="RU363032"/>
    </source>
</evidence>
<gene>
    <name evidence="9" type="ORF">SAMN05443507_11812</name>
</gene>
<dbReference type="InterPro" id="IPR051393">
    <property type="entry name" value="ABC_transporter_permease"/>
</dbReference>
<keyword evidence="2 7" id="KW-0813">Transport</keyword>
<evidence type="ECO:0000256" key="2">
    <source>
        <dbReference type="ARBA" id="ARBA00022448"/>
    </source>
</evidence>
<feature type="transmembrane region" description="Helical" evidence="7">
    <location>
        <begin position="180"/>
        <end position="203"/>
    </location>
</feature>
<proteinExistence type="inferred from homology"/>
<sequence>MSFDTKMLSTRMPREKIKKSKLTSQGITPYLFVFPSFVGVLLFMLIPAIAVLVISLLHWNLLSSPSFAGLSNYTKVFHDPTALHSMLITVYYVLLNIPLQTVLAIILALLLNRRLPGMAIFRALFVIPWLAMPVAVGVVWQWILQPTGMLDSLLQVLHLPQIDWLGTQHWALPAVAMVNIWQWTGYNMLFFLAGLQGIPAYLYEAAELDGASPIRKFFTITLPLLRPTLLFVLITSVIGSFQVFDTVYVMTQGGPGQATNVYNFYIFQEGFQFFHMGFASALSVILFVVILLVTLLQFAYFRNRTTYDLS</sequence>
<evidence type="ECO:0000256" key="3">
    <source>
        <dbReference type="ARBA" id="ARBA00022475"/>
    </source>
</evidence>
<evidence type="ECO:0000313" key="9">
    <source>
        <dbReference type="EMBL" id="SHK62223.1"/>
    </source>
</evidence>
<reference evidence="10" key="1">
    <citation type="submission" date="2016-11" db="EMBL/GenBank/DDBJ databases">
        <authorList>
            <person name="Varghese N."/>
            <person name="Submissions S."/>
        </authorList>
    </citation>
    <scope>NUCLEOTIDE SEQUENCE [LARGE SCALE GENOMIC DNA]</scope>
    <source>
        <strain evidence="10">USBA-503</strain>
    </source>
</reference>
<evidence type="ECO:0000256" key="1">
    <source>
        <dbReference type="ARBA" id="ARBA00004651"/>
    </source>
</evidence>
<dbReference type="CDD" id="cd06261">
    <property type="entry name" value="TM_PBP2"/>
    <property type="match status" value="1"/>
</dbReference>
<evidence type="ECO:0000313" key="10">
    <source>
        <dbReference type="Proteomes" id="UP000184016"/>
    </source>
</evidence>
<dbReference type="EMBL" id="FRAF01000018">
    <property type="protein sequence ID" value="SHK62223.1"/>
    <property type="molecule type" value="Genomic_DNA"/>
</dbReference>
<feature type="transmembrane region" description="Helical" evidence="7">
    <location>
        <begin position="224"/>
        <end position="244"/>
    </location>
</feature>
<keyword evidence="10" id="KW-1185">Reference proteome</keyword>
<keyword evidence="4 7" id="KW-0812">Transmembrane</keyword>
<keyword evidence="3" id="KW-1003">Cell membrane</keyword>
<feature type="transmembrane region" description="Helical" evidence="7">
    <location>
        <begin position="273"/>
        <end position="301"/>
    </location>
</feature>
<dbReference type="SUPFAM" id="SSF161098">
    <property type="entry name" value="MetI-like"/>
    <property type="match status" value="1"/>
</dbReference>
<dbReference type="Proteomes" id="UP000184016">
    <property type="component" value="Unassembled WGS sequence"/>
</dbReference>
<evidence type="ECO:0000259" key="8">
    <source>
        <dbReference type="PROSITE" id="PS50928"/>
    </source>
</evidence>
<keyword evidence="6 7" id="KW-0472">Membrane</keyword>